<organism evidence="1 2">
    <name type="scientific">Dorea formicigenerans</name>
    <dbReference type="NCBI Taxonomy" id="39486"/>
    <lineage>
        <taxon>Bacteria</taxon>
        <taxon>Bacillati</taxon>
        <taxon>Bacillota</taxon>
        <taxon>Clostridia</taxon>
        <taxon>Lachnospirales</taxon>
        <taxon>Lachnospiraceae</taxon>
        <taxon>Dorea</taxon>
    </lineage>
</organism>
<evidence type="ECO:0000313" key="2">
    <source>
        <dbReference type="Proteomes" id="UP000358366"/>
    </source>
</evidence>
<dbReference type="EMBL" id="CABHNI010000032">
    <property type="protein sequence ID" value="VUX11141.1"/>
    <property type="molecule type" value="Genomic_DNA"/>
</dbReference>
<gene>
    <name evidence="1" type="ORF">DFSSTS7063_01858</name>
</gene>
<dbReference type="Proteomes" id="UP000358366">
    <property type="component" value="Unassembled WGS sequence"/>
</dbReference>
<evidence type="ECO:0000313" key="1">
    <source>
        <dbReference type="EMBL" id="VUX11141.1"/>
    </source>
</evidence>
<dbReference type="Pfam" id="PF18954">
    <property type="entry name" value="DUF5697"/>
    <property type="match status" value="1"/>
</dbReference>
<proteinExistence type="predicted"/>
<name>A0A564TV66_9FIRM</name>
<sequence>MENQNKQRDVERELKELVQKYNVLDKSQLYAYFEKDGRERFVGRALKVLEKDRMIYVNNETKQVAANESAHTAWERGISTCLWVLIDLMNQKKIEQHFLASKEEYPIRIIFVGDGEIYDILYIAPEDIELTNQLFVRKKIDGCGHVVVVEEPESIPKIRIPDVIGYCTVKGDGEVEYYQKESQ</sequence>
<accession>A0A564TV66</accession>
<dbReference type="InterPro" id="IPR043752">
    <property type="entry name" value="DUF5697"/>
</dbReference>
<reference evidence="1 2" key="1">
    <citation type="submission" date="2019-07" db="EMBL/GenBank/DDBJ databases">
        <authorList>
            <person name="Hibberd C M."/>
            <person name="Gehrig L. J."/>
            <person name="Chang H.-W."/>
            <person name="Venkatesh S."/>
        </authorList>
    </citation>
    <scope>NUCLEOTIDE SEQUENCE [LARGE SCALE GENOMIC DNA]</scope>
    <source>
        <strain evidence="1">Dorea_formicigenerans_SSTS_Bg7063</strain>
    </source>
</reference>
<dbReference type="AlphaFoldDB" id="A0A564TV66"/>
<dbReference type="RefSeq" id="WP_117500895.1">
    <property type="nucleotide sequence ID" value="NZ_CABHNI010000032.1"/>
</dbReference>
<protein>
    <submittedName>
        <fullName evidence="1">Uncharacterized protein</fullName>
    </submittedName>
</protein>